<dbReference type="Proteomes" id="UP000885779">
    <property type="component" value="Unassembled WGS sequence"/>
</dbReference>
<feature type="non-terminal residue" evidence="2">
    <location>
        <position position="335"/>
    </location>
</feature>
<dbReference type="EMBL" id="DRQG01000022">
    <property type="protein sequence ID" value="HGY54507.1"/>
    <property type="molecule type" value="Genomic_DNA"/>
</dbReference>
<reference evidence="2" key="1">
    <citation type="journal article" date="2020" name="mSystems">
        <title>Genome- and Community-Level Interaction Insights into Carbon Utilization and Element Cycling Functions of Hydrothermarchaeota in Hydrothermal Sediment.</title>
        <authorList>
            <person name="Zhou Z."/>
            <person name="Liu Y."/>
            <person name="Xu W."/>
            <person name="Pan J."/>
            <person name="Luo Z.H."/>
            <person name="Li M."/>
        </authorList>
    </citation>
    <scope>NUCLEOTIDE SEQUENCE [LARGE SCALE GENOMIC DNA]</scope>
    <source>
        <strain evidence="2">HyVt-577</strain>
    </source>
</reference>
<dbReference type="AlphaFoldDB" id="A0A7V4TZI7"/>
<sequence length="335" mass="38562">MKKNILIGIIFLQININCLSAQQNFAVSKQIYMSFLQWRDSTYIPDSKTVQKHNPIKPIWIPFLETLASNVTLNLFNNYIVGAPHARISFESVKNNFRHRWDWDADNLITNMWGHPFQGAIYYNLARSSGYGYWTSLGVTAFGSWQWELFMEVEPPAINDFVMTSLGGALYGEAFYRLSSLIISESTKGTKRFWKELAAGIYNPGRLINRLIYGRVNRHIDVSLYEKEPNIGELGFGLNNVAEGTGFREGKKNPMVTLNYRYGQPFLKRTYKPLDYFNLYVAINLKNQPVLGQFRIHGIVNGKQKTISGKHQLLWGLFQYIDYLHNNVYEIAGVS</sequence>
<comment type="caution">
    <text evidence="2">The sequence shown here is derived from an EMBL/GenBank/DDBJ whole genome shotgun (WGS) entry which is preliminary data.</text>
</comment>
<dbReference type="Pfam" id="PF13084">
    <property type="entry name" value="DUF3943"/>
    <property type="match status" value="1"/>
</dbReference>
<protein>
    <submittedName>
        <fullName evidence="2">DUF3943 domain-containing protein</fullName>
    </submittedName>
</protein>
<organism evidence="2">
    <name type="scientific">Caldithrix abyssi</name>
    <dbReference type="NCBI Taxonomy" id="187145"/>
    <lineage>
        <taxon>Bacteria</taxon>
        <taxon>Pseudomonadati</taxon>
        <taxon>Calditrichota</taxon>
        <taxon>Calditrichia</taxon>
        <taxon>Calditrichales</taxon>
        <taxon>Calditrichaceae</taxon>
        <taxon>Caldithrix</taxon>
    </lineage>
</organism>
<proteinExistence type="predicted"/>
<dbReference type="InterPro" id="IPR025079">
    <property type="entry name" value="DUF3943"/>
</dbReference>
<name>A0A7V4TZI7_CALAY</name>
<evidence type="ECO:0000313" key="2">
    <source>
        <dbReference type="EMBL" id="HGY54507.1"/>
    </source>
</evidence>
<accession>A0A7V4TZI7</accession>
<gene>
    <name evidence="2" type="ORF">ENK44_02270</name>
</gene>
<feature type="domain" description="DUF3943" evidence="1">
    <location>
        <begin position="101"/>
        <end position="204"/>
    </location>
</feature>
<evidence type="ECO:0000259" key="1">
    <source>
        <dbReference type="Pfam" id="PF13084"/>
    </source>
</evidence>